<dbReference type="PANTHER" id="PTHR22990">
    <property type="entry name" value="F-BOX ONLY PROTEIN"/>
    <property type="match status" value="1"/>
</dbReference>
<dbReference type="OrthoDB" id="240539at2157"/>
<dbReference type="SMART" id="SM00722">
    <property type="entry name" value="CASH"/>
    <property type="match status" value="2"/>
</dbReference>
<proteinExistence type="predicted"/>
<dbReference type="PATRIC" id="fig|797209.4.peg.4239"/>
<sequence>MRVERPTRTAVSLATVVVVGLLVVSAVGGALSMTLHDPTIGVAAGQSQPANGTEIDSCRTISSSGRYVLTEDVRNATVDTCLRITASDVTLDGRGNLVDGIGDFGTTGVRVEGGSNVTVRNVEATDWDDGVRFVGTRRAVAANTTTARNRVGLSLVSLRDSRAVNNVARSNAVAGVFLVGSSSNNTLRNTTASENALVGVQLVEATGTTVVGTEVRGNEFGVALLGANGNVVRDSVASGNHIAGLWLSAASDNRIRENRVSNRFYGVYLADGAENNTVESNDAVNNSVGVRLRASDRNAILRNRVTDSSDTGILLISSDDNRVVGNRGAENRRGIVVSKSSSGNVRSNNSVGEA</sequence>
<evidence type="ECO:0000313" key="6">
    <source>
        <dbReference type="EMBL" id="SHK55310.1"/>
    </source>
</evidence>
<comment type="pathway">
    <text evidence="1">Protein modification; protein ubiquitination.</text>
</comment>
<dbReference type="eggNOG" id="arCOG02545">
    <property type="taxonomic scope" value="Archaea"/>
</dbReference>
<dbReference type="InterPro" id="IPR006626">
    <property type="entry name" value="PbH1"/>
</dbReference>
<feature type="domain" description="Carbohydrate-binding/sugar hydrolysis" evidence="4">
    <location>
        <begin position="181"/>
        <end position="338"/>
    </location>
</feature>
<dbReference type="InterPro" id="IPR011050">
    <property type="entry name" value="Pectin_lyase_fold/virulence"/>
</dbReference>
<dbReference type="Gene3D" id="2.160.20.10">
    <property type="entry name" value="Single-stranded right-handed beta-helix, Pectin lyase-like"/>
    <property type="match status" value="2"/>
</dbReference>
<reference evidence="5 7" key="1">
    <citation type="journal article" date="2014" name="ISME J.">
        <title>Trehalose/2-sulfotrehalose biosynthesis and glycine-betaine uptake are widely spread mechanisms for osmoadaptation in the Halobacteriales.</title>
        <authorList>
            <person name="Youssef N.H."/>
            <person name="Savage-Ashlock K.N."/>
            <person name="McCully A.L."/>
            <person name="Luedtke B."/>
            <person name="Shaw E.I."/>
            <person name="Hoff W.D."/>
            <person name="Elshahed M.S."/>
        </authorList>
    </citation>
    <scope>NUCLEOTIDE SEQUENCE [LARGE SCALE GENOMIC DNA]</scope>
    <source>
        <strain evidence="5 7">DX253</strain>
    </source>
</reference>
<dbReference type="InterPro" id="IPR012334">
    <property type="entry name" value="Pectin_lyas_fold"/>
</dbReference>
<dbReference type="Pfam" id="PF13229">
    <property type="entry name" value="Beta_helix"/>
    <property type="match status" value="1"/>
</dbReference>
<dbReference type="InterPro" id="IPR007742">
    <property type="entry name" value="NosD_dom"/>
</dbReference>
<dbReference type="Proteomes" id="UP000184203">
    <property type="component" value="Unassembled WGS sequence"/>
</dbReference>
<dbReference type="STRING" id="797209.GCA_000376445_01380"/>
<dbReference type="InterPro" id="IPR051550">
    <property type="entry name" value="SCF-Subunits/Alg-Epimerases"/>
</dbReference>
<evidence type="ECO:0000259" key="4">
    <source>
        <dbReference type="SMART" id="SM00722"/>
    </source>
</evidence>
<evidence type="ECO:0000256" key="3">
    <source>
        <dbReference type="ARBA" id="ARBA00022786"/>
    </source>
</evidence>
<name>E7QZS9_HALPU</name>
<keyword evidence="3" id="KW-0833">Ubl conjugation pathway</keyword>
<accession>E7QZS9</accession>
<keyword evidence="2" id="KW-0677">Repeat</keyword>
<evidence type="ECO:0000313" key="8">
    <source>
        <dbReference type="Proteomes" id="UP000184203"/>
    </source>
</evidence>
<organism evidence="5 7">
    <name type="scientific">Haladaptatus paucihalophilus DX253</name>
    <dbReference type="NCBI Taxonomy" id="797209"/>
    <lineage>
        <taxon>Archaea</taxon>
        <taxon>Methanobacteriati</taxon>
        <taxon>Methanobacteriota</taxon>
        <taxon>Stenosarchaea group</taxon>
        <taxon>Halobacteria</taxon>
        <taxon>Halobacteriales</taxon>
        <taxon>Haladaptataceae</taxon>
        <taxon>Haladaptatus</taxon>
    </lineage>
</organism>
<dbReference type="Proteomes" id="UP000003751">
    <property type="component" value="Unassembled WGS sequence"/>
</dbReference>
<dbReference type="PANTHER" id="PTHR22990:SF15">
    <property type="entry name" value="F-BOX ONLY PROTEIN 10"/>
    <property type="match status" value="1"/>
</dbReference>
<dbReference type="AlphaFoldDB" id="E7QZS9"/>
<dbReference type="InterPro" id="IPR022441">
    <property type="entry name" value="Para_beta_helix_rpt-2"/>
</dbReference>
<dbReference type="NCBIfam" id="TIGR03804">
    <property type="entry name" value="para_beta_helix"/>
    <property type="match status" value="4"/>
</dbReference>
<keyword evidence="8" id="KW-1185">Reference proteome</keyword>
<dbReference type="SUPFAM" id="SSF51126">
    <property type="entry name" value="Pectin lyase-like"/>
    <property type="match status" value="2"/>
</dbReference>
<reference evidence="6" key="3">
    <citation type="submission" date="2016-11" db="EMBL/GenBank/DDBJ databases">
        <authorList>
            <person name="Jaros S."/>
            <person name="Januszkiewicz K."/>
            <person name="Wedrychowicz H."/>
        </authorList>
    </citation>
    <scope>NUCLEOTIDE SEQUENCE [LARGE SCALE GENOMIC DNA]</scope>
    <source>
        <strain evidence="6">DX253</strain>
    </source>
</reference>
<dbReference type="Pfam" id="PF05048">
    <property type="entry name" value="NosD"/>
    <property type="match status" value="1"/>
</dbReference>
<dbReference type="InterPro" id="IPR006633">
    <property type="entry name" value="Carb-bd_sugar_hydrolysis-dom"/>
</dbReference>
<evidence type="ECO:0000256" key="1">
    <source>
        <dbReference type="ARBA" id="ARBA00004906"/>
    </source>
</evidence>
<dbReference type="InterPro" id="IPR039448">
    <property type="entry name" value="Beta_helix"/>
</dbReference>
<dbReference type="RefSeq" id="WP_007983461.1">
    <property type="nucleotide sequence ID" value="NZ_AEMG01000030.1"/>
</dbReference>
<evidence type="ECO:0000313" key="5">
    <source>
        <dbReference type="EMBL" id="EFW89823.1"/>
    </source>
</evidence>
<dbReference type="SMART" id="SM00710">
    <property type="entry name" value="PbH1"/>
    <property type="match status" value="10"/>
</dbReference>
<dbReference type="EMBL" id="FRAN01000002">
    <property type="protein sequence ID" value="SHK55310.1"/>
    <property type="molecule type" value="Genomic_DNA"/>
</dbReference>
<gene>
    <name evidence="6" type="ORF">SAMN05444342_1650</name>
    <name evidence="5" type="ORF">ZOD2009_21612</name>
</gene>
<feature type="domain" description="Carbohydrate-binding/sugar hydrolysis" evidence="4">
    <location>
        <begin position="49"/>
        <end position="179"/>
    </location>
</feature>
<evidence type="ECO:0000313" key="7">
    <source>
        <dbReference type="Proteomes" id="UP000003751"/>
    </source>
</evidence>
<dbReference type="EMBL" id="AEMG01000030">
    <property type="protein sequence ID" value="EFW89823.1"/>
    <property type="molecule type" value="Genomic_DNA"/>
</dbReference>
<evidence type="ECO:0000256" key="2">
    <source>
        <dbReference type="ARBA" id="ARBA00022737"/>
    </source>
</evidence>
<reference evidence="8" key="2">
    <citation type="submission" date="2016-11" db="EMBL/GenBank/DDBJ databases">
        <authorList>
            <person name="Varghese N."/>
            <person name="Submissions S."/>
        </authorList>
    </citation>
    <scope>NUCLEOTIDE SEQUENCE [LARGE SCALE GENOMIC DNA]</scope>
    <source>
        <strain evidence="8">DX253</strain>
    </source>
</reference>
<protein>
    <submittedName>
        <fullName evidence="6">Parallel beta-helix repeat (Two copies)</fullName>
    </submittedName>
    <submittedName>
        <fullName evidence="5">Periplasmic copper-binding protein</fullName>
    </submittedName>
</protein>